<name>F2JN98_CELLD</name>
<dbReference type="AlphaFoldDB" id="F2JN98"/>
<dbReference type="KEGG" id="cle:Clole_1829"/>
<dbReference type="Proteomes" id="UP000008467">
    <property type="component" value="Chromosome"/>
</dbReference>
<dbReference type="EMBL" id="CP002582">
    <property type="protein sequence ID" value="ADZ83552.1"/>
    <property type="molecule type" value="Genomic_DNA"/>
</dbReference>
<keyword evidence="2" id="KW-1185">Reference proteome</keyword>
<protein>
    <submittedName>
        <fullName evidence="1">Uncharacterized protein</fullName>
    </submittedName>
</protein>
<sequence>MSKKAKELKQQKRDAITSTLQAKMRANREKVHECLRVGDSAGASHYSSLNTQLRGLLK</sequence>
<organism evidence="1 2">
    <name type="scientific">Cellulosilyticum lentocellum (strain ATCC 49066 / DSM 5427 / NCIMB 11756 / RHM5)</name>
    <name type="common">Clostridium lentocellum</name>
    <dbReference type="NCBI Taxonomy" id="642492"/>
    <lineage>
        <taxon>Bacteria</taxon>
        <taxon>Bacillati</taxon>
        <taxon>Bacillota</taxon>
        <taxon>Clostridia</taxon>
        <taxon>Lachnospirales</taxon>
        <taxon>Cellulosilyticaceae</taxon>
        <taxon>Cellulosilyticum</taxon>
    </lineage>
</organism>
<dbReference type="RefSeq" id="WP_013656849.1">
    <property type="nucleotide sequence ID" value="NC_015275.1"/>
</dbReference>
<reference evidence="1 2" key="1">
    <citation type="journal article" date="2011" name="J. Bacteriol.">
        <title>Complete genome sequence of the cellulose-degrading bacterium Cellulosilyticum lentocellum.</title>
        <authorList>
            <consortium name="US DOE Joint Genome Institute"/>
            <person name="Miller D.A."/>
            <person name="Suen G."/>
            <person name="Bruce D."/>
            <person name="Copeland A."/>
            <person name="Cheng J.F."/>
            <person name="Detter C."/>
            <person name="Goodwin L.A."/>
            <person name="Han C.S."/>
            <person name="Hauser L.J."/>
            <person name="Land M.L."/>
            <person name="Lapidus A."/>
            <person name="Lucas S."/>
            <person name="Meincke L."/>
            <person name="Pitluck S."/>
            <person name="Tapia R."/>
            <person name="Teshima H."/>
            <person name="Woyke T."/>
            <person name="Fox B.G."/>
            <person name="Angert E.R."/>
            <person name="Currie C.R."/>
        </authorList>
    </citation>
    <scope>NUCLEOTIDE SEQUENCE [LARGE SCALE GENOMIC DNA]</scope>
    <source>
        <strain evidence="2">ATCC 49066 / DSM 5427 / NCIMB 11756 / RHM5</strain>
    </source>
</reference>
<evidence type="ECO:0000313" key="1">
    <source>
        <dbReference type="EMBL" id="ADZ83552.1"/>
    </source>
</evidence>
<dbReference type="HOGENOM" id="CLU_2971015_0_0_9"/>
<dbReference type="STRING" id="642492.Clole_1829"/>
<evidence type="ECO:0000313" key="2">
    <source>
        <dbReference type="Proteomes" id="UP000008467"/>
    </source>
</evidence>
<proteinExistence type="predicted"/>
<gene>
    <name evidence="1" type="ordered locus">Clole_1829</name>
</gene>
<accession>F2JN98</accession>